<protein>
    <submittedName>
        <fullName evidence="1">Flagellar biosynthesis protein FlhS</fullName>
    </submittedName>
</protein>
<dbReference type="GO" id="GO:0005886">
    <property type="term" value="C:plasma membrane"/>
    <property type="evidence" value="ECO:0007669"/>
    <property type="project" value="TreeGrafter"/>
</dbReference>
<dbReference type="Pfam" id="PF01312">
    <property type="entry name" value="Bac_export_2"/>
    <property type="match status" value="1"/>
</dbReference>
<dbReference type="GO" id="GO:0009306">
    <property type="term" value="P:protein secretion"/>
    <property type="evidence" value="ECO:0007669"/>
    <property type="project" value="InterPro"/>
</dbReference>
<keyword evidence="1" id="KW-0966">Cell projection</keyword>
<name>A0A0Q9XT26_9BACI</name>
<dbReference type="InterPro" id="IPR029025">
    <property type="entry name" value="T3SS_substrate_exporter_C"/>
</dbReference>
<sequence length="99" mass="11038">MAQYYNQKMRRLKNGPSAAVLRYDESDSQQAPQVVAQGTGAMAAKLMEMAKEHGIHMQEDASLVGQLMDIDLGNNVPPQLYSVIAEILLMIEEIDRMTK</sequence>
<accession>A0A0Q9XT26</accession>
<comment type="caution">
    <text evidence="1">The sequence shown here is derived from an EMBL/GenBank/DDBJ whole genome shotgun (WGS) entry which is preliminary data.</text>
</comment>
<dbReference type="Proteomes" id="UP000053881">
    <property type="component" value="Unassembled WGS sequence"/>
</dbReference>
<dbReference type="InterPro" id="IPR006135">
    <property type="entry name" value="T3SS_substrate_exporter"/>
</dbReference>
<evidence type="ECO:0000313" key="1">
    <source>
        <dbReference type="EMBL" id="KRG11776.1"/>
    </source>
</evidence>
<reference evidence="1 2" key="1">
    <citation type="submission" date="2015-06" db="EMBL/GenBank/DDBJ databases">
        <title>Genome sequencing project of Bacillus galactosidilyticus PL133.</title>
        <authorList>
            <person name="Gaiero J."/>
            <person name="Nicol R."/>
            <person name="Habash M."/>
        </authorList>
    </citation>
    <scope>NUCLEOTIDE SEQUENCE [LARGE SCALE GENOMIC DNA]</scope>
    <source>
        <strain evidence="1 2">PL133</strain>
    </source>
</reference>
<dbReference type="AlphaFoldDB" id="A0A0Q9XT26"/>
<dbReference type="EMBL" id="LGPB01000113">
    <property type="protein sequence ID" value="KRG11776.1"/>
    <property type="molecule type" value="Genomic_DNA"/>
</dbReference>
<dbReference type="PANTHER" id="PTHR30531:SF12">
    <property type="entry name" value="FLAGELLAR BIOSYNTHETIC PROTEIN FLHB"/>
    <property type="match status" value="1"/>
</dbReference>
<dbReference type="Gene3D" id="3.40.1690.10">
    <property type="entry name" value="secretion proteins EscU"/>
    <property type="match status" value="1"/>
</dbReference>
<gene>
    <name evidence="1" type="ORF">ACA29_14895</name>
</gene>
<dbReference type="SUPFAM" id="SSF160544">
    <property type="entry name" value="EscU C-terminal domain-like"/>
    <property type="match status" value="1"/>
</dbReference>
<organism evidence="1 2">
    <name type="scientific">Lederbergia galactosidilytica</name>
    <dbReference type="NCBI Taxonomy" id="217031"/>
    <lineage>
        <taxon>Bacteria</taxon>
        <taxon>Bacillati</taxon>
        <taxon>Bacillota</taxon>
        <taxon>Bacilli</taxon>
        <taxon>Bacillales</taxon>
        <taxon>Bacillaceae</taxon>
        <taxon>Lederbergia</taxon>
    </lineage>
</organism>
<proteinExistence type="predicted"/>
<keyword evidence="1" id="KW-0969">Cilium</keyword>
<keyword evidence="1" id="KW-0282">Flagellum</keyword>
<dbReference type="PANTHER" id="PTHR30531">
    <property type="entry name" value="FLAGELLAR BIOSYNTHETIC PROTEIN FLHB"/>
    <property type="match status" value="1"/>
</dbReference>
<evidence type="ECO:0000313" key="2">
    <source>
        <dbReference type="Proteomes" id="UP000053881"/>
    </source>
</evidence>
<dbReference type="PATRIC" id="fig|217031.4.peg.5035"/>